<protein>
    <submittedName>
        <fullName evidence="2">Phage portal protein, lambda family</fullName>
    </submittedName>
</protein>
<dbReference type="RefSeq" id="WP_006966287.1">
    <property type="nucleotide sequence ID" value="NZ_APJX01000005.1"/>
</dbReference>
<dbReference type="EMBL" id="APJX01000005">
    <property type="protein sequence ID" value="EMS79199.1"/>
    <property type="molecule type" value="Genomic_DNA"/>
</dbReference>
<dbReference type="Proteomes" id="UP000014216">
    <property type="component" value="Unassembled WGS sequence"/>
</dbReference>
<gene>
    <name evidence="2" type="ORF">Dpo_5c01220</name>
</gene>
<proteinExistence type="predicted"/>
<evidence type="ECO:0000256" key="1">
    <source>
        <dbReference type="SAM" id="MobiDB-lite"/>
    </source>
</evidence>
<accession>S0G192</accession>
<dbReference type="GO" id="GO:0019068">
    <property type="term" value="P:virion assembly"/>
    <property type="evidence" value="ECO:0007669"/>
    <property type="project" value="InterPro"/>
</dbReference>
<dbReference type="OrthoDB" id="622132at2"/>
<organism evidence="2 3">
    <name type="scientific">Desulfotignum phosphitoxidans DSM 13687</name>
    <dbReference type="NCBI Taxonomy" id="1286635"/>
    <lineage>
        <taxon>Bacteria</taxon>
        <taxon>Pseudomonadati</taxon>
        <taxon>Thermodesulfobacteriota</taxon>
        <taxon>Desulfobacteria</taxon>
        <taxon>Desulfobacterales</taxon>
        <taxon>Desulfobacteraceae</taxon>
        <taxon>Desulfotignum</taxon>
    </lineage>
</organism>
<feature type="region of interest" description="Disordered" evidence="1">
    <location>
        <begin position="1"/>
        <end position="24"/>
    </location>
</feature>
<evidence type="ECO:0000313" key="2">
    <source>
        <dbReference type="EMBL" id="EMS79199.1"/>
    </source>
</evidence>
<reference evidence="2 3" key="1">
    <citation type="journal article" date="2013" name="Genome Announc.">
        <title>Draft Genome Sequence of Desulfotignum phosphitoxidans DSM 13687 Strain FiPS-3.</title>
        <authorList>
            <person name="Poehlein A."/>
            <person name="Daniel R."/>
            <person name="Simeonova D.D."/>
        </authorList>
    </citation>
    <scope>NUCLEOTIDE SEQUENCE [LARGE SCALE GENOMIC DNA]</scope>
    <source>
        <strain evidence="2 3">DSM 13687</strain>
    </source>
</reference>
<comment type="caution">
    <text evidence="2">The sequence shown here is derived from an EMBL/GenBank/DDBJ whole genome shotgun (WGS) entry which is preliminary data.</text>
</comment>
<name>S0G192_9BACT</name>
<sequence length="518" mass="57279">MTGNPPVLYGPDNRPLPPAGPNPFGSYEVSRTAAGLRGTLSNWLVARNTKYSARRERQVVADRAEDLAANDTHAASSIDSITVNTVGTGLMPQSRPNAKVLGWTDEESREFQAQAEWAWHIWQGESDAAGRLTFWQNTLVALRTLLVKGEFFRLPLMIDAPGRTFSLSLQSVDPLRVYTPNDFTWKNNIKDGVEFGRYGEAVAYWIANPDDGFVSMDLPSANFSRTPARVGHRPGAIHTFVSKSEEQNRGVSVLAPSMKFFKDLNDYLDFELVGAIIASSFPVFVETTDPTGSAQGLQSTDPEADKTRYHEAAPGTILYGNLNEKPHVLKSDRPGGSFDSFVERILRAIGASIGMPYEVIAKDFSKTNYSSARAALLEAWRVFGMYQKWLVDGFCQPVWRMVIEEAWLRGMITLPKGSPDFYDAMHAYTRADWIPPRKGNVDPLKEIKANILAIQHNIATLAGVTAEMGGGDYETNLHQRSSERGLEKDLDVIPPADAAAILYEPDEPEQELPHATGN</sequence>
<keyword evidence="3" id="KW-1185">Reference proteome</keyword>
<dbReference type="NCBIfam" id="TIGR01539">
    <property type="entry name" value="portal_lambda"/>
    <property type="match status" value="1"/>
</dbReference>
<dbReference type="Pfam" id="PF05136">
    <property type="entry name" value="Phage_portal_2"/>
    <property type="match status" value="1"/>
</dbReference>
<dbReference type="AlphaFoldDB" id="S0G192"/>
<dbReference type="GO" id="GO:0005198">
    <property type="term" value="F:structural molecule activity"/>
    <property type="evidence" value="ECO:0007669"/>
    <property type="project" value="InterPro"/>
</dbReference>
<dbReference type="InterPro" id="IPR006429">
    <property type="entry name" value="Phage_lambda_portal"/>
</dbReference>
<evidence type="ECO:0000313" key="3">
    <source>
        <dbReference type="Proteomes" id="UP000014216"/>
    </source>
</evidence>